<evidence type="ECO:0000313" key="3">
    <source>
        <dbReference type="Proteomes" id="UP001249394"/>
    </source>
</evidence>
<feature type="region of interest" description="Disordered" evidence="1">
    <location>
        <begin position="1"/>
        <end position="46"/>
    </location>
</feature>
<reference evidence="2 3" key="1">
    <citation type="submission" date="2023-09" db="EMBL/GenBank/DDBJ databases">
        <title>The genome sequence of Streptomyces anthocyanicus.</title>
        <authorList>
            <person name="Mo P."/>
        </authorList>
    </citation>
    <scope>NUCLEOTIDE SEQUENCE [LARGE SCALE GENOMIC DNA]</scope>
    <source>
        <strain evidence="2 3">JCM 4387</strain>
        <plasmid evidence="2 3">punmamed1</plasmid>
    </source>
</reference>
<proteinExistence type="predicted"/>
<accession>A0ABY9UMK8</accession>
<evidence type="ECO:0000256" key="1">
    <source>
        <dbReference type="SAM" id="MobiDB-lite"/>
    </source>
</evidence>
<dbReference type="EMBL" id="CP134214">
    <property type="protein sequence ID" value="WND24123.1"/>
    <property type="molecule type" value="Genomic_DNA"/>
</dbReference>
<keyword evidence="2" id="KW-0614">Plasmid</keyword>
<gene>
    <name evidence="2" type="ORF">RI060_43160</name>
</gene>
<organism evidence="2 3">
    <name type="scientific">Streptomyces violaceus</name>
    <name type="common">Streptomyces venezuelae</name>
    <dbReference type="NCBI Taxonomy" id="1936"/>
    <lineage>
        <taxon>Bacteria</taxon>
        <taxon>Bacillati</taxon>
        <taxon>Actinomycetota</taxon>
        <taxon>Actinomycetes</taxon>
        <taxon>Kitasatosporales</taxon>
        <taxon>Streptomycetaceae</taxon>
        <taxon>Streptomyces</taxon>
    </lineage>
</organism>
<dbReference type="Proteomes" id="UP001249394">
    <property type="component" value="Plasmid punmamed1"/>
</dbReference>
<name>A0ABY9UMK8_STRVL</name>
<geneLocation type="plasmid" evidence="2 3">
    <name>punmamed1</name>
</geneLocation>
<evidence type="ECO:0000313" key="2">
    <source>
        <dbReference type="EMBL" id="WND24123.1"/>
    </source>
</evidence>
<protein>
    <submittedName>
        <fullName evidence="2">Uncharacterized protein</fullName>
    </submittedName>
</protein>
<keyword evidence="3" id="KW-1185">Reference proteome</keyword>
<sequence>MSTESEHEATPTSSDPDPVDIEPQPEPEPEETEDPPPPPDSTLGTVVTVDPGTWYEVTSVCTTATCPNLNTSTTEPMVYSNAGSIRMVCGRCGFNRPILTVTKLDPQPEMS</sequence>
<feature type="compositionally biased region" description="Acidic residues" evidence="1">
    <location>
        <begin position="17"/>
        <end position="34"/>
    </location>
</feature>